<dbReference type="PROSITE" id="PS51387">
    <property type="entry name" value="FAD_PCMH"/>
    <property type="match status" value="1"/>
</dbReference>
<dbReference type="InterPro" id="IPR016166">
    <property type="entry name" value="FAD-bd_PCMH"/>
</dbReference>
<reference evidence="8" key="3">
    <citation type="submission" date="2025-08" db="UniProtKB">
        <authorList>
            <consortium name="RefSeq"/>
        </authorList>
    </citation>
    <scope>IDENTIFICATION</scope>
    <source>
        <strain evidence="8">CBS 342.82</strain>
    </source>
</reference>
<evidence type="ECO:0000313" key="7">
    <source>
        <dbReference type="Proteomes" id="UP000504637"/>
    </source>
</evidence>
<dbReference type="GO" id="GO:0016491">
    <property type="term" value="F:oxidoreductase activity"/>
    <property type="evidence" value="ECO:0007669"/>
    <property type="project" value="UniProtKB-KW"/>
</dbReference>
<evidence type="ECO:0000313" key="8">
    <source>
        <dbReference type="RefSeq" id="XP_033455190.1"/>
    </source>
</evidence>
<dbReference type="InterPro" id="IPR006094">
    <property type="entry name" value="Oxid_FAD_bind_N"/>
</dbReference>
<dbReference type="Pfam" id="PF01565">
    <property type="entry name" value="FAD_binding_4"/>
    <property type="match status" value="1"/>
</dbReference>
<name>A0A6J3LS86_9PEZI</name>
<comment type="similarity">
    <text evidence="2">Belongs to the oxygen-dependent FAD-linked oxidoreductase family.</text>
</comment>
<dbReference type="Gene3D" id="3.30.465.10">
    <property type="match status" value="2"/>
</dbReference>
<keyword evidence="4" id="KW-0274">FAD</keyword>
<dbReference type="InterPro" id="IPR012951">
    <property type="entry name" value="BBE"/>
</dbReference>
<gene>
    <name evidence="8" type="ORF">K489DRAFT_328061</name>
</gene>
<feature type="domain" description="FAD-binding PCMH-type" evidence="6">
    <location>
        <begin position="61"/>
        <end position="241"/>
    </location>
</feature>
<dbReference type="RefSeq" id="XP_033455190.1">
    <property type="nucleotide sequence ID" value="XM_033602032.1"/>
</dbReference>
<evidence type="ECO:0000259" key="6">
    <source>
        <dbReference type="PROSITE" id="PS51387"/>
    </source>
</evidence>
<dbReference type="Pfam" id="PF08031">
    <property type="entry name" value="BBE"/>
    <property type="match status" value="1"/>
</dbReference>
<dbReference type="Proteomes" id="UP000504637">
    <property type="component" value="Unplaced"/>
</dbReference>
<protein>
    <submittedName>
        <fullName evidence="8">FAD binding domain-containing protein</fullName>
    </submittedName>
</protein>
<dbReference type="PANTHER" id="PTHR42973">
    <property type="entry name" value="BINDING OXIDOREDUCTASE, PUTATIVE (AFU_ORTHOLOGUE AFUA_1G17690)-RELATED"/>
    <property type="match status" value="1"/>
</dbReference>
<organism evidence="8">
    <name type="scientific">Dissoconium aciculare CBS 342.82</name>
    <dbReference type="NCBI Taxonomy" id="1314786"/>
    <lineage>
        <taxon>Eukaryota</taxon>
        <taxon>Fungi</taxon>
        <taxon>Dikarya</taxon>
        <taxon>Ascomycota</taxon>
        <taxon>Pezizomycotina</taxon>
        <taxon>Dothideomycetes</taxon>
        <taxon>Dothideomycetidae</taxon>
        <taxon>Mycosphaerellales</taxon>
        <taxon>Dissoconiaceae</taxon>
        <taxon>Dissoconium</taxon>
    </lineage>
</organism>
<dbReference type="GeneID" id="54359832"/>
<dbReference type="SUPFAM" id="SSF56176">
    <property type="entry name" value="FAD-binding/transporter-associated domain-like"/>
    <property type="match status" value="1"/>
</dbReference>
<accession>A0A6J3LS86</accession>
<evidence type="ECO:0000256" key="4">
    <source>
        <dbReference type="ARBA" id="ARBA00022827"/>
    </source>
</evidence>
<reference evidence="8" key="1">
    <citation type="submission" date="2020-01" db="EMBL/GenBank/DDBJ databases">
        <authorList>
            <consortium name="DOE Joint Genome Institute"/>
            <person name="Haridas S."/>
            <person name="Albert R."/>
            <person name="Binder M."/>
            <person name="Bloem J."/>
            <person name="Labutti K."/>
            <person name="Salamov A."/>
            <person name="Andreopoulos B."/>
            <person name="Baker S.E."/>
            <person name="Barry K."/>
            <person name="Bills G."/>
            <person name="Bluhm B.H."/>
            <person name="Cannon C."/>
            <person name="Castanera R."/>
            <person name="Culley D.E."/>
            <person name="Daum C."/>
            <person name="Ezra D."/>
            <person name="Gonzalez J.B."/>
            <person name="Henrissat B."/>
            <person name="Kuo A."/>
            <person name="Liang C."/>
            <person name="Lipzen A."/>
            <person name="Lutzoni F."/>
            <person name="Magnuson J."/>
            <person name="Mondo S."/>
            <person name="Nolan M."/>
            <person name="Ohm R."/>
            <person name="Pangilinan J."/>
            <person name="Park H.-J."/>
            <person name="Ramirez L."/>
            <person name="Alfaro M."/>
            <person name="Sun H."/>
            <person name="Tritt A."/>
            <person name="Yoshinaga Y."/>
            <person name="Zwiers L.-H."/>
            <person name="Turgeon B.G."/>
            <person name="Goodwin S.B."/>
            <person name="Spatafora J.W."/>
            <person name="Crous P.W."/>
            <person name="Grigoriev I.V."/>
        </authorList>
    </citation>
    <scope>NUCLEOTIDE SEQUENCE</scope>
    <source>
        <strain evidence="8">CBS 342.82</strain>
    </source>
</reference>
<evidence type="ECO:0000256" key="5">
    <source>
        <dbReference type="ARBA" id="ARBA00023002"/>
    </source>
</evidence>
<dbReference type="PANTHER" id="PTHR42973:SF39">
    <property type="entry name" value="FAD-BINDING PCMH-TYPE DOMAIN-CONTAINING PROTEIN"/>
    <property type="match status" value="1"/>
</dbReference>
<dbReference type="InterPro" id="IPR036318">
    <property type="entry name" value="FAD-bd_PCMH-like_sf"/>
</dbReference>
<reference evidence="8" key="2">
    <citation type="submission" date="2020-04" db="EMBL/GenBank/DDBJ databases">
        <authorList>
            <consortium name="NCBI Genome Project"/>
        </authorList>
    </citation>
    <scope>NUCLEOTIDE SEQUENCE</scope>
    <source>
        <strain evidence="8">CBS 342.82</strain>
    </source>
</reference>
<dbReference type="OrthoDB" id="9983560at2759"/>
<keyword evidence="5" id="KW-0560">Oxidoreductase</keyword>
<dbReference type="AlphaFoldDB" id="A0A6J3LS86"/>
<evidence type="ECO:0000256" key="3">
    <source>
        <dbReference type="ARBA" id="ARBA00022630"/>
    </source>
</evidence>
<keyword evidence="3" id="KW-0285">Flavoprotein</keyword>
<sequence>MLCVLTLHPILSPSSDGCLSRLKWGPVSDAASRNPTPGEILNPYWQNETCSPFTGPQIQCTLGNRAVYSINVTGVSDVQAGIAFAARHNVRLVVRNTGIDYLGQSTGRGALSLYMYGLKSTQLINSYCSPFYEGPAIRLGAGVTAGEAYTALQDTGFRAVSAECGLTGMVGGYVQGGGQSQLVTAYGLAADQVLEWEVVTPRGEYLIATPHQNSDLYWALAGGGGGTYGIVLSATFRIFPEGPVAGGSLLVQSANSRALFEAVAIFFSQAPSYVNQSLDNIQLFVTNDTLTILNFVMPNQTASSIDKLLQPFLPELKRLGLGYNLTTQDYPTYLDSFIGSYGPLPYGNLCPSFPIIGSRLIPREIVLNPQSNQHLIDLYQNITESGEWWIGCSILNVDDSAASVRPPHPHNSVHPAWREAIAYCNPQTHQPYDWEDPTAVAKLRQTLVDDIFPRLEAATPGGAVLNEIDPTYKGDWKDSFYGANYDRLLAIKHKYDPGKFLYGKFAVGSDESTIDGEGRLCRV</sequence>
<dbReference type="InterPro" id="IPR016169">
    <property type="entry name" value="FAD-bd_PCMH_sub2"/>
</dbReference>
<dbReference type="GO" id="GO:0071949">
    <property type="term" value="F:FAD binding"/>
    <property type="evidence" value="ECO:0007669"/>
    <property type="project" value="InterPro"/>
</dbReference>
<evidence type="ECO:0000256" key="1">
    <source>
        <dbReference type="ARBA" id="ARBA00001974"/>
    </source>
</evidence>
<comment type="cofactor">
    <cofactor evidence="1">
        <name>FAD</name>
        <dbReference type="ChEBI" id="CHEBI:57692"/>
    </cofactor>
</comment>
<evidence type="ECO:0000256" key="2">
    <source>
        <dbReference type="ARBA" id="ARBA00005466"/>
    </source>
</evidence>
<dbReference type="InterPro" id="IPR050416">
    <property type="entry name" value="FAD-linked_Oxidoreductase"/>
</dbReference>
<proteinExistence type="inferred from homology"/>
<keyword evidence="7" id="KW-1185">Reference proteome</keyword>